<feature type="transmembrane region" description="Helical" evidence="1">
    <location>
        <begin position="24"/>
        <end position="46"/>
    </location>
</feature>
<dbReference type="AlphaFoldDB" id="A0A9W6ZQH5"/>
<comment type="caution">
    <text evidence="2">The sequence shown here is derived from an EMBL/GenBank/DDBJ whole genome shotgun (WGS) entry which is preliminary data.</text>
</comment>
<accession>A0A9W6ZQH5</accession>
<evidence type="ECO:0000313" key="2">
    <source>
        <dbReference type="EMBL" id="GMH58934.1"/>
    </source>
</evidence>
<feature type="transmembrane region" description="Helical" evidence="1">
    <location>
        <begin position="92"/>
        <end position="117"/>
    </location>
</feature>
<proteinExistence type="predicted"/>
<feature type="transmembrane region" description="Helical" evidence="1">
    <location>
        <begin position="55"/>
        <end position="72"/>
    </location>
</feature>
<name>A0A9W6ZQH5_9STRA</name>
<keyword evidence="1" id="KW-0472">Membrane</keyword>
<evidence type="ECO:0000256" key="1">
    <source>
        <dbReference type="SAM" id="Phobius"/>
    </source>
</evidence>
<feature type="transmembrane region" description="Helical" evidence="1">
    <location>
        <begin position="158"/>
        <end position="176"/>
    </location>
</feature>
<reference evidence="3" key="1">
    <citation type="journal article" date="2023" name="Commun. Biol.">
        <title>Genome analysis of Parmales, the sister group of diatoms, reveals the evolutionary specialization of diatoms from phago-mixotrophs to photoautotrophs.</title>
        <authorList>
            <person name="Ban H."/>
            <person name="Sato S."/>
            <person name="Yoshikawa S."/>
            <person name="Yamada K."/>
            <person name="Nakamura Y."/>
            <person name="Ichinomiya M."/>
            <person name="Sato N."/>
            <person name="Blanc-Mathieu R."/>
            <person name="Endo H."/>
            <person name="Kuwata A."/>
            <person name="Ogata H."/>
        </authorList>
    </citation>
    <scope>NUCLEOTIDE SEQUENCE [LARGE SCALE GENOMIC DNA]</scope>
</reference>
<dbReference type="Proteomes" id="UP001162640">
    <property type="component" value="Unassembled WGS sequence"/>
</dbReference>
<dbReference type="EMBL" id="BLQM01000068">
    <property type="protein sequence ID" value="GMH58934.1"/>
    <property type="molecule type" value="Genomic_DNA"/>
</dbReference>
<keyword evidence="1" id="KW-1133">Transmembrane helix</keyword>
<evidence type="ECO:0000313" key="3">
    <source>
        <dbReference type="Proteomes" id="UP001162640"/>
    </source>
</evidence>
<protein>
    <submittedName>
        <fullName evidence="2">Uncharacterized protein</fullName>
    </submittedName>
</protein>
<feature type="transmembrane region" description="Helical" evidence="1">
    <location>
        <begin position="129"/>
        <end position="146"/>
    </location>
</feature>
<keyword evidence="1" id="KW-0812">Transmembrane</keyword>
<gene>
    <name evidence="2" type="ORF">TL16_g02721</name>
</gene>
<organism evidence="2 3">
    <name type="scientific">Triparma laevis f. inornata</name>
    <dbReference type="NCBI Taxonomy" id="1714386"/>
    <lineage>
        <taxon>Eukaryota</taxon>
        <taxon>Sar</taxon>
        <taxon>Stramenopiles</taxon>
        <taxon>Ochrophyta</taxon>
        <taxon>Bolidophyceae</taxon>
        <taxon>Parmales</taxon>
        <taxon>Triparmaceae</taxon>
        <taxon>Triparma</taxon>
    </lineage>
</organism>
<sequence>MAMPGDPYFGWVSKIGGWEKRRQMFGMFLFVAYYFSHFVFAMSLFAQAFGSRSRVFSLLGVEFCAICAYMGWKGKLFGNALLAKPSTFTNYILPFICWAVWCMLVSAAPMLIASFPLELGPEMFAGTMIWRLLTNGGIIYVAFGVLREEHYLSLTTGMAGYGVSLGLATAGLAIFFRNCEPTFDWRLFWRPKSGRQHVRDILRSKKIWAKAHKTKDDESWDWIGFIYPTYLPFDFMTPWMCEDLVEKYEEEGVTRPDWMNNEKKDEFIKRIVTIYEWKGAYEEEIGEALVKLFGKSCVDLEKGVEGQLTFIKSKKSKKKLEQIEPEENT</sequence>